<dbReference type="SUPFAM" id="SSF55804">
    <property type="entry name" value="Phoshotransferase/anion transport protein"/>
    <property type="match status" value="1"/>
</dbReference>
<dbReference type="Proteomes" id="UP000664701">
    <property type="component" value="Chromosome"/>
</dbReference>
<dbReference type="EMBL" id="CP147251">
    <property type="protein sequence ID" value="WYJ77478.1"/>
    <property type="molecule type" value="Genomic_DNA"/>
</dbReference>
<dbReference type="Gene3D" id="3.40.930.10">
    <property type="entry name" value="Mannitol-specific EII, Chain A"/>
    <property type="match status" value="1"/>
</dbReference>
<evidence type="ECO:0000313" key="3">
    <source>
        <dbReference type="Proteomes" id="UP000664701"/>
    </source>
</evidence>
<proteinExistence type="predicted"/>
<evidence type="ECO:0000313" key="2">
    <source>
        <dbReference type="EMBL" id="WYJ77478.1"/>
    </source>
</evidence>
<dbReference type="Pfam" id="PF00359">
    <property type="entry name" value="PTS_EIIA_2"/>
    <property type="match status" value="1"/>
</dbReference>
<dbReference type="PROSITE" id="PS51094">
    <property type="entry name" value="PTS_EIIA_TYPE_2"/>
    <property type="match status" value="1"/>
</dbReference>
<gene>
    <name evidence="2" type="ORF">DOK78_002116</name>
</gene>
<sequence>MKKILNDETKKYLYYVFDETNQEQLLKQMSTVLIQKKFVKESYQDAVIEREREFPTGLPTGGIHIAIPHTDCVHVETEGFLVGVLETPVEFEIMATNNEYVNVEIVFMLAIKKPENQVFMLQKLIALCQDSEKLMLLKKGEKIEEIEKLLGTII</sequence>
<name>A0ABZ2SPK8_9ENTE</name>
<protein>
    <recommendedName>
        <fullName evidence="1">PTS EIIA type-2 domain-containing protein</fullName>
    </recommendedName>
</protein>
<dbReference type="PANTHER" id="PTHR47738">
    <property type="entry name" value="PTS SYSTEM FRUCTOSE-LIKE EIIA COMPONENT-RELATED"/>
    <property type="match status" value="1"/>
</dbReference>
<dbReference type="InterPro" id="IPR051541">
    <property type="entry name" value="PTS_SugarTrans_NitroReg"/>
</dbReference>
<accession>A0ABZ2SPK8</accession>
<reference evidence="2 3" key="1">
    <citation type="submission" date="2024-03" db="EMBL/GenBank/DDBJ databases">
        <title>The Genome Sequence of Enterococcus sp. DIV2402.</title>
        <authorList>
            <consortium name="The Broad Institute Genomics Platform"/>
            <consortium name="The Broad Institute Microbial Omics Core"/>
            <consortium name="The Broad Institute Genomic Center for Infectious Diseases"/>
            <person name="Earl A."/>
            <person name="Manson A."/>
            <person name="Gilmore M."/>
            <person name="Schwartman J."/>
            <person name="Shea T."/>
            <person name="Abouelleil A."/>
            <person name="Cao P."/>
            <person name="Chapman S."/>
            <person name="Cusick C."/>
            <person name="Young S."/>
            <person name="Neafsey D."/>
            <person name="Nusbaum C."/>
            <person name="Birren B."/>
        </authorList>
    </citation>
    <scope>NUCLEOTIDE SEQUENCE [LARGE SCALE GENOMIC DNA]</scope>
    <source>
        <strain evidence="2 3">DIV2402</strain>
    </source>
</reference>
<dbReference type="PANTHER" id="PTHR47738:SF3">
    <property type="entry name" value="PHOSPHOTRANSFERASE SYSTEM MANNITOL_FRUCTOSE-SPECIFIC IIA DOMAIN CONTAINING PROTEIN"/>
    <property type="match status" value="1"/>
</dbReference>
<dbReference type="InterPro" id="IPR016152">
    <property type="entry name" value="PTrfase/Anion_transptr"/>
</dbReference>
<dbReference type="RefSeq" id="WP_207940399.1">
    <property type="nucleotide sequence ID" value="NZ_CP147251.1"/>
</dbReference>
<feature type="domain" description="PTS EIIA type-2" evidence="1">
    <location>
        <begin position="3"/>
        <end position="153"/>
    </location>
</feature>
<keyword evidence="3" id="KW-1185">Reference proteome</keyword>
<dbReference type="CDD" id="cd00211">
    <property type="entry name" value="PTS_IIA_fru"/>
    <property type="match status" value="1"/>
</dbReference>
<organism evidence="2 3">
    <name type="scientific">Candidatus Enterococcus lowellii</name>
    <dbReference type="NCBI Taxonomy" id="2230877"/>
    <lineage>
        <taxon>Bacteria</taxon>
        <taxon>Bacillati</taxon>
        <taxon>Bacillota</taxon>
        <taxon>Bacilli</taxon>
        <taxon>Lactobacillales</taxon>
        <taxon>Enterococcaceae</taxon>
        <taxon>Enterococcus</taxon>
    </lineage>
</organism>
<dbReference type="InterPro" id="IPR002178">
    <property type="entry name" value="PTS_EIIA_type-2_dom"/>
</dbReference>
<evidence type="ECO:0000259" key="1">
    <source>
        <dbReference type="PROSITE" id="PS51094"/>
    </source>
</evidence>